<organism evidence="2 3">
    <name type="scientific">Paenarthrobacter ilicis</name>
    <dbReference type="NCBI Taxonomy" id="43665"/>
    <lineage>
        <taxon>Bacteria</taxon>
        <taxon>Bacillati</taxon>
        <taxon>Actinomycetota</taxon>
        <taxon>Actinomycetes</taxon>
        <taxon>Micrococcales</taxon>
        <taxon>Micrococcaceae</taxon>
        <taxon>Paenarthrobacter</taxon>
    </lineage>
</organism>
<keyword evidence="3" id="KW-1185">Reference proteome</keyword>
<feature type="domain" description="HNH nuclease" evidence="1">
    <location>
        <begin position="123"/>
        <end position="173"/>
    </location>
</feature>
<dbReference type="PANTHER" id="PTHR33877:SF1">
    <property type="entry name" value="TYPE IV METHYL-DIRECTED RESTRICTION ENZYME ECOKMCRA"/>
    <property type="match status" value="1"/>
</dbReference>
<dbReference type="PANTHER" id="PTHR33877">
    <property type="entry name" value="SLL1193 PROTEIN"/>
    <property type="match status" value="1"/>
</dbReference>
<sequence length="183" mass="20837">MLRTAENVSLYHQPGFWTGKGPAILTVGRNSYRLSKFSKQEFADIQVRQMNQPVAITSIGERRYWQFQHRFYWENEGLRSGEIRALLVVKNQRRQQQIDRAQATVAMGAQPRGASARRAIPDDVKQYVWTRDEGQCRACGSTGELQYDHVIPISMGGSNNVENLQILCGPCNRRKSAGLTTRH</sequence>
<dbReference type="Proteomes" id="UP000802392">
    <property type="component" value="Unassembled WGS sequence"/>
</dbReference>
<evidence type="ECO:0000259" key="1">
    <source>
        <dbReference type="SMART" id="SM00507"/>
    </source>
</evidence>
<dbReference type="CDD" id="cd00085">
    <property type="entry name" value="HNHc"/>
    <property type="match status" value="1"/>
</dbReference>
<evidence type="ECO:0000313" key="3">
    <source>
        <dbReference type="Proteomes" id="UP000802392"/>
    </source>
</evidence>
<dbReference type="RefSeq" id="WP_204814837.1">
    <property type="nucleotide sequence ID" value="NZ_BAAAVO010000009.1"/>
</dbReference>
<gene>
    <name evidence="2" type="ORF">FHR86_001095</name>
</gene>
<dbReference type="InterPro" id="IPR002711">
    <property type="entry name" value="HNH"/>
</dbReference>
<name>A0ABX0TJ57_9MICC</name>
<dbReference type="EMBL" id="JAAOZD010000002">
    <property type="protein sequence ID" value="NIJ00782.1"/>
    <property type="molecule type" value="Genomic_DNA"/>
</dbReference>
<dbReference type="InterPro" id="IPR003615">
    <property type="entry name" value="HNH_nuc"/>
</dbReference>
<protein>
    <recommendedName>
        <fullName evidence="1">HNH nuclease domain-containing protein</fullName>
    </recommendedName>
</protein>
<dbReference type="InterPro" id="IPR052892">
    <property type="entry name" value="NA-targeting_endonuclease"/>
</dbReference>
<reference evidence="2 3" key="1">
    <citation type="submission" date="2020-03" db="EMBL/GenBank/DDBJ databases">
        <title>Genomic Encyclopedia of Type Strains, Phase III (KMG-III): the genomes of soil and plant-associated and newly described type strains.</title>
        <authorList>
            <person name="Whitman W."/>
        </authorList>
    </citation>
    <scope>NUCLEOTIDE SEQUENCE [LARGE SCALE GENOMIC DNA]</scope>
    <source>
        <strain evidence="2 3">CECT 4207</strain>
    </source>
</reference>
<proteinExistence type="predicted"/>
<accession>A0ABX0TJ57</accession>
<evidence type="ECO:0000313" key="2">
    <source>
        <dbReference type="EMBL" id="NIJ00782.1"/>
    </source>
</evidence>
<dbReference type="Pfam" id="PF01844">
    <property type="entry name" value="HNH"/>
    <property type="match status" value="1"/>
</dbReference>
<dbReference type="Gene3D" id="1.10.30.50">
    <property type="match status" value="1"/>
</dbReference>
<dbReference type="SMART" id="SM00507">
    <property type="entry name" value="HNHc"/>
    <property type="match status" value="1"/>
</dbReference>
<comment type="caution">
    <text evidence="2">The sequence shown here is derived from an EMBL/GenBank/DDBJ whole genome shotgun (WGS) entry which is preliminary data.</text>
</comment>